<evidence type="ECO:0000313" key="2">
    <source>
        <dbReference type="EMBL" id="KAH7108759.1"/>
    </source>
</evidence>
<dbReference type="InterPro" id="IPR056681">
    <property type="entry name" value="DUF7779"/>
</dbReference>
<dbReference type="Proteomes" id="UP000700596">
    <property type="component" value="Unassembled WGS sequence"/>
</dbReference>
<sequence length="349" mass="39108">MPQPKPSPSSTVPFRRDDDDFISRDALSTEVSDCNRIRLPTAGQVSRRMGVLGARWHTSKVRGATAGSRKRPRWTAGMTQEQMFFGLSAPGCLMRRTGGDTSRARLLQKNVGDSRRDGQASDSIITTWQILFEHIRRQIPIVARLLSLMSLFDRQGIPEDLLCGQYEGEDGSKVNFDKDIYTLTSYSLVKIGTDGSQFEMHRLVTKRWLELNQEPETRKESYVALMDGSYPIGRHENWPICQALFPHVQAAAGCWPDSAKVLVVWASALFKGAWYAREIGQYGVARDIDVSVLEAREAILRVDHPDTLEGMNGSALDLQSLGDYKAAEEMNQRALEGREKAFGKSTPLR</sequence>
<dbReference type="Gene3D" id="1.25.40.10">
    <property type="entry name" value="Tetratricopeptide repeat domain"/>
    <property type="match status" value="1"/>
</dbReference>
<proteinExistence type="predicted"/>
<evidence type="ECO:0000259" key="1">
    <source>
        <dbReference type="Pfam" id="PF25000"/>
    </source>
</evidence>
<dbReference type="AlphaFoldDB" id="A0A9P9CXE2"/>
<evidence type="ECO:0000313" key="3">
    <source>
        <dbReference type="Proteomes" id="UP000700596"/>
    </source>
</evidence>
<feature type="domain" description="DUF7779" evidence="1">
    <location>
        <begin position="143"/>
        <end position="205"/>
    </location>
</feature>
<name>A0A9P9CXE2_9PLEO</name>
<organism evidence="2 3">
    <name type="scientific">Dendryphion nanum</name>
    <dbReference type="NCBI Taxonomy" id="256645"/>
    <lineage>
        <taxon>Eukaryota</taxon>
        <taxon>Fungi</taxon>
        <taxon>Dikarya</taxon>
        <taxon>Ascomycota</taxon>
        <taxon>Pezizomycotina</taxon>
        <taxon>Dothideomycetes</taxon>
        <taxon>Pleosporomycetidae</taxon>
        <taxon>Pleosporales</taxon>
        <taxon>Torulaceae</taxon>
        <taxon>Dendryphion</taxon>
    </lineage>
</organism>
<reference evidence="2" key="1">
    <citation type="journal article" date="2021" name="Nat. Commun.">
        <title>Genetic determinants of endophytism in the Arabidopsis root mycobiome.</title>
        <authorList>
            <person name="Mesny F."/>
            <person name="Miyauchi S."/>
            <person name="Thiergart T."/>
            <person name="Pickel B."/>
            <person name="Atanasova L."/>
            <person name="Karlsson M."/>
            <person name="Huettel B."/>
            <person name="Barry K.W."/>
            <person name="Haridas S."/>
            <person name="Chen C."/>
            <person name="Bauer D."/>
            <person name="Andreopoulos W."/>
            <person name="Pangilinan J."/>
            <person name="LaButti K."/>
            <person name="Riley R."/>
            <person name="Lipzen A."/>
            <person name="Clum A."/>
            <person name="Drula E."/>
            <person name="Henrissat B."/>
            <person name="Kohler A."/>
            <person name="Grigoriev I.V."/>
            <person name="Martin F.M."/>
            <person name="Hacquard S."/>
        </authorList>
    </citation>
    <scope>NUCLEOTIDE SEQUENCE</scope>
    <source>
        <strain evidence="2">MPI-CAGE-CH-0243</strain>
    </source>
</reference>
<protein>
    <recommendedName>
        <fullName evidence="1">DUF7779 domain-containing protein</fullName>
    </recommendedName>
</protein>
<dbReference type="Pfam" id="PF25000">
    <property type="entry name" value="DUF7779"/>
    <property type="match status" value="1"/>
</dbReference>
<comment type="caution">
    <text evidence="2">The sequence shown here is derived from an EMBL/GenBank/DDBJ whole genome shotgun (WGS) entry which is preliminary data.</text>
</comment>
<dbReference type="InterPro" id="IPR011990">
    <property type="entry name" value="TPR-like_helical_dom_sf"/>
</dbReference>
<dbReference type="OrthoDB" id="20872at2759"/>
<dbReference type="PANTHER" id="PTHR46082:SF6">
    <property type="entry name" value="AAA+ ATPASE DOMAIN-CONTAINING PROTEIN-RELATED"/>
    <property type="match status" value="1"/>
</dbReference>
<keyword evidence="3" id="KW-1185">Reference proteome</keyword>
<gene>
    <name evidence="2" type="ORF">B0J11DRAFT_620550</name>
</gene>
<dbReference type="InterPro" id="IPR053137">
    <property type="entry name" value="NLR-like"/>
</dbReference>
<dbReference type="PANTHER" id="PTHR46082">
    <property type="entry name" value="ATP/GTP-BINDING PROTEIN-RELATED"/>
    <property type="match status" value="1"/>
</dbReference>
<dbReference type="Pfam" id="PF13424">
    <property type="entry name" value="TPR_12"/>
    <property type="match status" value="1"/>
</dbReference>
<accession>A0A9P9CXE2</accession>
<dbReference type="EMBL" id="JAGMWT010000036">
    <property type="protein sequence ID" value="KAH7108759.1"/>
    <property type="molecule type" value="Genomic_DNA"/>
</dbReference>